<dbReference type="PANTHER" id="PTHR12299">
    <property type="entry name" value="HYALURONIC ACID-BINDING PROTEIN 4"/>
    <property type="match status" value="1"/>
</dbReference>
<dbReference type="OrthoDB" id="784393at2759"/>
<evidence type="ECO:0008006" key="4">
    <source>
        <dbReference type="Google" id="ProtNLM"/>
    </source>
</evidence>
<dbReference type="EMBL" id="JAKUCV010003458">
    <property type="protein sequence ID" value="KAJ4838887.1"/>
    <property type="molecule type" value="Genomic_DNA"/>
</dbReference>
<feature type="compositionally biased region" description="Polar residues" evidence="1">
    <location>
        <begin position="582"/>
        <end position="606"/>
    </location>
</feature>
<protein>
    <recommendedName>
        <fullName evidence="4">Hyaluronan/mRNA-binding protein domain-containing protein</fullName>
    </recommendedName>
</protein>
<comment type="caution">
    <text evidence="2">The sequence shown here is derived from an EMBL/GenBank/DDBJ whole genome shotgun (WGS) entry which is preliminary data.</text>
</comment>
<sequence>MAAVNMFALLDDLDREEEVEDISEALTTEKKNREKEEMAPQVEEGKEERRKIPTWVPLRFEYPRIGERPRWNNRQQNSQFGANPDRQNSNNNYNDGRRRNNRANTDRRAQQNIGGDEQVQVSNDGEEGGTDIVSEILSDDQNVPQQAVDASENMSTDKKDLIADAVEAENKTTNVAEGDINVPATPEGQEESNEKKISKKKSKNKKFDAAHTRSDDKKEENPVNLMTLAEYEQFQREKKVAELARKSEWRKVTLDKDFESMQLVGKRAEDSKPIIVAEQTLKKDTQRKEDKASKTITAEFMRKPFIRKPRFERFGQDGNGQEGNKPNNAPEQGAVHQAPNGAPQSEGEQPRNNEGDQSNGVRRGPHEGDKPQGVLRHNGGGINRTDRQRGGHRRSGGPRFHGEGQRQSNGARADEGEWQSKGDKPQGVERHNGDGISRTDRQRGGHRRNGGPRFQGEGQRQSNGANADEGEWQRVGERRSGSLHHQRRGHANRGQNGSMRRNFQGERRNGSGQLEGQVQNGGWRSNGGPRNQGERYNHGGRPNGGDRRDGGNVNLNVNGRQSGGQGEALNPSWTGEDRRSDASANPGESSTSIASNGHRTRNTTPHFNRPPTGPPRVEDPNQFPALGATPKRN</sequence>
<feature type="compositionally biased region" description="Basic and acidic residues" evidence="1">
    <location>
        <begin position="61"/>
        <end position="70"/>
    </location>
</feature>
<feature type="region of interest" description="Disordered" evidence="1">
    <location>
        <begin position="15"/>
        <end position="221"/>
    </location>
</feature>
<name>A0A9Q0FWL0_9ROSI</name>
<dbReference type="GO" id="GO:0005634">
    <property type="term" value="C:nucleus"/>
    <property type="evidence" value="ECO:0007669"/>
    <property type="project" value="TreeGrafter"/>
</dbReference>
<feature type="compositionally biased region" description="Basic and acidic residues" evidence="1">
    <location>
        <begin position="27"/>
        <end position="51"/>
    </location>
</feature>
<gene>
    <name evidence="2" type="ORF">Tsubulata_023943</name>
</gene>
<feature type="compositionally biased region" description="Basic and acidic residues" evidence="1">
    <location>
        <begin position="471"/>
        <end position="480"/>
    </location>
</feature>
<feature type="compositionally biased region" description="Polar residues" evidence="1">
    <location>
        <begin position="510"/>
        <end position="523"/>
    </location>
</feature>
<feature type="compositionally biased region" description="Basic and acidic residues" evidence="1">
    <location>
        <begin position="205"/>
        <end position="221"/>
    </location>
</feature>
<dbReference type="GO" id="GO:0005737">
    <property type="term" value="C:cytoplasm"/>
    <property type="evidence" value="ECO:0007669"/>
    <property type="project" value="TreeGrafter"/>
</dbReference>
<keyword evidence="3" id="KW-1185">Reference proteome</keyword>
<feature type="compositionally biased region" description="Basic residues" evidence="1">
    <location>
        <begin position="481"/>
        <end position="491"/>
    </location>
</feature>
<reference evidence="2" key="1">
    <citation type="submission" date="2022-02" db="EMBL/GenBank/DDBJ databases">
        <authorList>
            <person name="Henning P.M."/>
            <person name="McCubbin A.G."/>
            <person name="Shore J.S."/>
        </authorList>
    </citation>
    <scope>NUCLEOTIDE SEQUENCE</scope>
    <source>
        <strain evidence="2">F60SS</strain>
        <tissue evidence="2">Leaves</tissue>
    </source>
</reference>
<feature type="region of interest" description="Disordered" evidence="1">
    <location>
        <begin position="281"/>
        <end position="633"/>
    </location>
</feature>
<feature type="compositionally biased region" description="Polar residues" evidence="1">
    <location>
        <begin position="72"/>
        <end position="81"/>
    </location>
</feature>
<evidence type="ECO:0000313" key="2">
    <source>
        <dbReference type="EMBL" id="KAJ4838887.1"/>
    </source>
</evidence>
<dbReference type="Proteomes" id="UP001141552">
    <property type="component" value="Unassembled WGS sequence"/>
</dbReference>
<dbReference type="GO" id="GO:0003729">
    <property type="term" value="F:mRNA binding"/>
    <property type="evidence" value="ECO:0007669"/>
    <property type="project" value="TreeGrafter"/>
</dbReference>
<dbReference type="PANTHER" id="PTHR12299:SF78">
    <property type="entry name" value="RGG REPEATS NUCLEAR RNA BINDING PROTEIN C"/>
    <property type="match status" value="1"/>
</dbReference>
<dbReference type="InterPro" id="IPR039764">
    <property type="entry name" value="HABP4/SERBP1-like"/>
</dbReference>
<feature type="compositionally biased region" description="Low complexity" evidence="1">
    <location>
        <begin position="83"/>
        <end position="94"/>
    </location>
</feature>
<evidence type="ECO:0000256" key="1">
    <source>
        <dbReference type="SAM" id="MobiDB-lite"/>
    </source>
</evidence>
<feature type="compositionally biased region" description="Basic and acidic residues" evidence="1">
    <location>
        <begin position="412"/>
        <end position="443"/>
    </location>
</feature>
<reference evidence="2" key="2">
    <citation type="journal article" date="2023" name="Plants (Basel)">
        <title>Annotation of the Turnera subulata (Passifloraceae) Draft Genome Reveals the S-Locus Evolved after the Divergence of Turneroideae from Passifloroideae in a Stepwise Manner.</title>
        <authorList>
            <person name="Henning P.M."/>
            <person name="Roalson E.H."/>
            <person name="Mir W."/>
            <person name="McCubbin A.G."/>
            <person name="Shore J.S."/>
        </authorList>
    </citation>
    <scope>NUCLEOTIDE SEQUENCE</scope>
    <source>
        <strain evidence="2">F60SS</strain>
    </source>
</reference>
<feature type="compositionally biased region" description="Basic and acidic residues" evidence="1">
    <location>
        <begin position="281"/>
        <end position="293"/>
    </location>
</feature>
<evidence type="ECO:0000313" key="3">
    <source>
        <dbReference type="Proteomes" id="UP001141552"/>
    </source>
</evidence>
<organism evidence="2 3">
    <name type="scientific">Turnera subulata</name>
    <dbReference type="NCBI Taxonomy" id="218843"/>
    <lineage>
        <taxon>Eukaryota</taxon>
        <taxon>Viridiplantae</taxon>
        <taxon>Streptophyta</taxon>
        <taxon>Embryophyta</taxon>
        <taxon>Tracheophyta</taxon>
        <taxon>Spermatophyta</taxon>
        <taxon>Magnoliopsida</taxon>
        <taxon>eudicotyledons</taxon>
        <taxon>Gunneridae</taxon>
        <taxon>Pentapetalae</taxon>
        <taxon>rosids</taxon>
        <taxon>fabids</taxon>
        <taxon>Malpighiales</taxon>
        <taxon>Passifloraceae</taxon>
        <taxon>Turnera</taxon>
    </lineage>
</organism>
<proteinExistence type="predicted"/>
<dbReference type="AlphaFoldDB" id="A0A9Q0FWL0"/>
<accession>A0A9Q0FWL0</accession>